<evidence type="ECO:0000313" key="9">
    <source>
        <dbReference type="EMBL" id="GMG23621.1"/>
    </source>
</evidence>
<dbReference type="PANTHER" id="PTHR47171:SF3">
    <property type="entry name" value="FARA-RELATED"/>
    <property type="match status" value="1"/>
</dbReference>
<dbReference type="InterPro" id="IPR036864">
    <property type="entry name" value="Zn2-C6_fun-type_DNA-bd_sf"/>
</dbReference>
<dbReference type="Pfam" id="PF00172">
    <property type="entry name" value="Zn_clus"/>
    <property type="match status" value="1"/>
</dbReference>
<feature type="compositionally biased region" description="Low complexity" evidence="7">
    <location>
        <begin position="138"/>
        <end position="150"/>
    </location>
</feature>
<dbReference type="InterPro" id="IPR001138">
    <property type="entry name" value="Zn2Cys6_DnaBD"/>
</dbReference>
<dbReference type="InterPro" id="IPR052073">
    <property type="entry name" value="Amide_Lactam_Regulators"/>
</dbReference>
<dbReference type="Gene3D" id="4.10.240.10">
    <property type="entry name" value="Zn(2)-C6 fungal-type DNA-binding domain"/>
    <property type="match status" value="1"/>
</dbReference>
<comment type="caution">
    <text evidence="9">The sequence shown here is derived from an EMBL/GenBank/DDBJ whole genome shotgun (WGS) entry which is preliminary data.</text>
</comment>
<gene>
    <name evidence="9" type="ORF">Amon01_000282200</name>
</gene>
<evidence type="ECO:0000256" key="4">
    <source>
        <dbReference type="ARBA" id="ARBA00023125"/>
    </source>
</evidence>
<dbReference type="CDD" id="cd12148">
    <property type="entry name" value="fungal_TF_MHR"/>
    <property type="match status" value="1"/>
</dbReference>
<feature type="domain" description="Zn(2)-C6 fungal-type" evidence="8">
    <location>
        <begin position="10"/>
        <end position="52"/>
    </location>
</feature>
<feature type="region of interest" description="Disordered" evidence="7">
    <location>
        <begin position="89"/>
        <end position="150"/>
    </location>
</feature>
<dbReference type="Pfam" id="PF04082">
    <property type="entry name" value="Fungal_trans"/>
    <property type="match status" value="1"/>
</dbReference>
<dbReference type="SUPFAM" id="SSF57701">
    <property type="entry name" value="Zn2/Cys6 DNA-binding domain"/>
    <property type="match status" value="1"/>
</dbReference>
<evidence type="ECO:0000256" key="3">
    <source>
        <dbReference type="ARBA" id="ARBA00023015"/>
    </source>
</evidence>
<dbReference type="GO" id="GO:0006351">
    <property type="term" value="P:DNA-templated transcription"/>
    <property type="evidence" value="ECO:0007669"/>
    <property type="project" value="InterPro"/>
</dbReference>
<keyword evidence="10" id="KW-1185">Reference proteome</keyword>
<name>A0A9W6YR44_AMBMO</name>
<dbReference type="AlphaFoldDB" id="A0A9W6YR44"/>
<dbReference type="GO" id="GO:0008270">
    <property type="term" value="F:zinc ion binding"/>
    <property type="evidence" value="ECO:0007669"/>
    <property type="project" value="InterPro"/>
</dbReference>
<evidence type="ECO:0000256" key="7">
    <source>
        <dbReference type="SAM" id="MobiDB-lite"/>
    </source>
</evidence>
<reference evidence="9" key="1">
    <citation type="submission" date="2023-04" db="EMBL/GenBank/DDBJ databases">
        <title>Ambrosiozyma monospora NBRC 1965.</title>
        <authorList>
            <person name="Ichikawa N."/>
            <person name="Sato H."/>
            <person name="Tonouchi N."/>
        </authorList>
    </citation>
    <scope>NUCLEOTIDE SEQUENCE</scope>
    <source>
        <strain evidence="9">NBRC 1965</strain>
    </source>
</reference>
<keyword evidence="5" id="KW-0804">Transcription</keyword>
<feature type="compositionally biased region" description="Polar residues" evidence="7">
    <location>
        <begin position="111"/>
        <end position="133"/>
    </location>
</feature>
<accession>A0A9W6YR44</accession>
<protein>
    <submittedName>
        <fullName evidence="9">Unnamed protein product</fullName>
    </submittedName>
</protein>
<keyword evidence="4" id="KW-0238">DNA-binding</keyword>
<evidence type="ECO:0000256" key="6">
    <source>
        <dbReference type="ARBA" id="ARBA00023242"/>
    </source>
</evidence>
<dbReference type="GO" id="GO:0003677">
    <property type="term" value="F:DNA binding"/>
    <property type="evidence" value="ECO:0007669"/>
    <property type="project" value="UniProtKB-KW"/>
</dbReference>
<dbReference type="PROSITE" id="PS50048">
    <property type="entry name" value="ZN2_CY6_FUNGAL_2"/>
    <property type="match status" value="1"/>
</dbReference>
<dbReference type="EMBL" id="BSXU01001084">
    <property type="protein sequence ID" value="GMG23621.1"/>
    <property type="molecule type" value="Genomic_DNA"/>
</dbReference>
<evidence type="ECO:0000256" key="5">
    <source>
        <dbReference type="ARBA" id="ARBA00023163"/>
    </source>
</evidence>
<evidence type="ECO:0000256" key="1">
    <source>
        <dbReference type="ARBA" id="ARBA00022723"/>
    </source>
</evidence>
<dbReference type="CDD" id="cd00067">
    <property type="entry name" value="GAL4"/>
    <property type="match status" value="1"/>
</dbReference>
<dbReference type="OrthoDB" id="5121955at2759"/>
<keyword evidence="6" id="KW-0539">Nucleus</keyword>
<proteinExistence type="predicted"/>
<dbReference type="Proteomes" id="UP001165063">
    <property type="component" value="Unassembled WGS sequence"/>
</dbReference>
<keyword evidence="1" id="KW-0479">Metal-binding</keyword>
<dbReference type="PANTHER" id="PTHR47171">
    <property type="entry name" value="FARA-RELATED"/>
    <property type="match status" value="1"/>
</dbReference>
<organism evidence="9 10">
    <name type="scientific">Ambrosiozyma monospora</name>
    <name type="common">Yeast</name>
    <name type="synonym">Endomycopsis monosporus</name>
    <dbReference type="NCBI Taxonomy" id="43982"/>
    <lineage>
        <taxon>Eukaryota</taxon>
        <taxon>Fungi</taxon>
        <taxon>Dikarya</taxon>
        <taxon>Ascomycota</taxon>
        <taxon>Saccharomycotina</taxon>
        <taxon>Pichiomycetes</taxon>
        <taxon>Pichiales</taxon>
        <taxon>Pichiaceae</taxon>
        <taxon>Ambrosiozyma</taxon>
    </lineage>
</organism>
<evidence type="ECO:0000313" key="10">
    <source>
        <dbReference type="Proteomes" id="UP001165063"/>
    </source>
</evidence>
<dbReference type="InterPro" id="IPR007219">
    <property type="entry name" value="XnlR_reg_dom"/>
</dbReference>
<evidence type="ECO:0000256" key="2">
    <source>
        <dbReference type="ARBA" id="ARBA00022833"/>
    </source>
</evidence>
<dbReference type="GO" id="GO:0000981">
    <property type="term" value="F:DNA-binding transcription factor activity, RNA polymerase II-specific"/>
    <property type="evidence" value="ECO:0007669"/>
    <property type="project" value="InterPro"/>
</dbReference>
<keyword evidence="3" id="KW-0805">Transcription regulation</keyword>
<evidence type="ECO:0000259" key="8">
    <source>
        <dbReference type="PROSITE" id="PS50048"/>
    </source>
</evidence>
<sequence>MADQIIQDQSCRICHRKKIKCDIAEKLKSRVHDPSLPAICSACQEQGLKCVLVKKRKRRTNEEIEADRLREQEGGFIFKIKIDELSQQLNNNPDRRQTTKRRKVLNRPQLKKQQFQQSTPPVTHFISSPLSQSPVPAPTQTPTLTPNLNPDKVSNVPFQIDLNHLLNKAIREDLVYAWVRPWKHTKKTFTYWLEECPVIYMKDIVSKETITSLKISCCFDLPSRSDCETYIQVYFNKFETMYPVLSRSYFDANFSDLSKPLSPLMLMSILYVGCRILGGKDKEKLKESMLYYHKAKTLYDASFEYNPIFIILSGFILALPPVLKHSMIGLHETTRRVIKQAFDFNMNVDVLEAKYLSDEEKRIYKRLFWIMFAKDKMLAFCFARDCIISKHYYSWDYVMPKDIEPDYPNCDHLIHHTKYFKYFFDAIQDITVLQDKASKAFNEKRPFLHIQNEVAKTSTILETELNNTFSKPGETMSSFALYILLYSVQVLTHRVSLLRVYHMVRRCVKEEVETPGISEHLDLHETESNIKAINVWDEMFDAAYKLVNMYSDKLHQFSDVICFAPVAAFLGTHIGQYLLPYLYSDDKEKSMLTETALTKLIPVLEKYKDVINWDFSDLCKTDLEHLFFNRKIGAQWCGQTLPVLKNTSLLRSAYQIPQLKPFVERIMAPFMELMDPSFSGDYHGMVYVEPDQSPQDRNNNIRKQMIDTKDLYSSSGLLDPSTTNPTTPSFPMNDTLFGLPSSVYGGTPAQAAQQMLSIQSIINHSVFQNTQLPQLDENTTFEQLRIIVDNDRPPPIEIEDTYALPSMDEEEKDYDRLLTAETVMEDNMALGNIFHLFGFDSDKYNS</sequence>
<keyword evidence="2" id="KW-0862">Zinc</keyword>